<comment type="similarity">
    <text evidence="2">Belongs to the MAD1 family.</text>
</comment>
<keyword evidence="7" id="KW-0175">Coiled coil</keyword>
<evidence type="ECO:0000256" key="6">
    <source>
        <dbReference type="ARBA" id="ARBA00023306"/>
    </source>
</evidence>
<reference evidence="8 9" key="1">
    <citation type="journal article" date="2018" name="Front. Plant Sci.">
        <title>Red Clover (Trifolium pratense) and Zigzag Clover (T. medium) - A Picture of Genomic Similarities and Differences.</title>
        <authorList>
            <person name="Dluhosova J."/>
            <person name="Istvanek J."/>
            <person name="Nedelnik J."/>
            <person name="Repkova J."/>
        </authorList>
    </citation>
    <scope>NUCLEOTIDE SEQUENCE [LARGE SCALE GENOMIC DNA]</scope>
    <source>
        <strain evidence="9">cv. 10/8</strain>
        <tissue evidence="8">Leaf</tissue>
    </source>
</reference>
<keyword evidence="5" id="KW-0539">Nucleus</keyword>
<dbReference type="PANTHER" id="PTHR23168:SF0">
    <property type="entry name" value="MITOTIC SPINDLE ASSEMBLY CHECKPOINT PROTEIN MAD1"/>
    <property type="match status" value="1"/>
</dbReference>
<feature type="coiled-coil region" evidence="7">
    <location>
        <begin position="59"/>
        <end position="150"/>
    </location>
</feature>
<name>A0A392MNP4_9FABA</name>
<keyword evidence="6" id="KW-0131">Cell cycle</keyword>
<dbReference type="EMBL" id="LXQA010015537">
    <property type="protein sequence ID" value="MCH89130.1"/>
    <property type="molecule type" value="Genomic_DNA"/>
</dbReference>
<evidence type="ECO:0000313" key="8">
    <source>
        <dbReference type="EMBL" id="MCH89130.1"/>
    </source>
</evidence>
<evidence type="ECO:0000256" key="4">
    <source>
        <dbReference type="ARBA" id="ARBA00022776"/>
    </source>
</evidence>
<keyword evidence="4" id="KW-0498">Mitosis</keyword>
<evidence type="ECO:0000256" key="7">
    <source>
        <dbReference type="SAM" id="Coils"/>
    </source>
</evidence>
<evidence type="ECO:0000256" key="3">
    <source>
        <dbReference type="ARBA" id="ARBA00022618"/>
    </source>
</evidence>
<proteinExistence type="inferred from homology"/>
<comment type="subcellular location">
    <subcellularLocation>
        <location evidence="1">Nucleus</location>
    </subcellularLocation>
</comment>
<dbReference type="AlphaFoldDB" id="A0A392MNP4"/>
<evidence type="ECO:0000256" key="1">
    <source>
        <dbReference type="ARBA" id="ARBA00004123"/>
    </source>
</evidence>
<comment type="caution">
    <text evidence="8">The sequence shown here is derived from an EMBL/GenBank/DDBJ whole genome shotgun (WGS) entry which is preliminary data.</text>
</comment>
<dbReference type="GO" id="GO:0000776">
    <property type="term" value="C:kinetochore"/>
    <property type="evidence" value="ECO:0007669"/>
    <property type="project" value="TreeGrafter"/>
</dbReference>
<dbReference type="GO" id="GO:0051315">
    <property type="term" value="P:attachment of mitotic spindle microtubules to kinetochore"/>
    <property type="evidence" value="ECO:0007669"/>
    <property type="project" value="TreeGrafter"/>
</dbReference>
<keyword evidence="3" id="KW-0132">Cell division</keyword>
<dbReference type="GO" id="GO:0051301">
    <property type="term" value="P:cell division"/>
    <property type="evidence" value="ECO:0007669"/>
    <property type="project" value="UniProtKB-KW"/>
</dbReference>
<dbReference type="Proteomes" id="UP000265520">
    <property type="component" value="Unassembled WGS sequence"/>
</dbReference>
<dbReference type="GO" id="GO:0007094">
    <property type="term" value="P:mitotic spindle assembly checkpoint signaling"/>
    <property type="evidence" value="ECO:0007669"/>
    <property type="project" value="InterPro"/>
</dbReference>
<gene>
    <name evidence="8" type="ORF">A2U01_0010023</name>
</gene>
<evidence type="ECO:0000256" key="5">
    <source>
        <dbReference type="ARBA" id="ARBA00023242"/>
    </source>
</evidence>
<evidence type="ECO:0000313" key="9">
    <source>
        <dbReference type="Proteomes" id="UP000265520"/>
    </source>
</evidence>
<accession>A0A392MNP4</accession>
<protein>
    <submittedName>
        <fullName evidence="8">Early endosome antigen 1-like</fullName>
    </submittedName>
</protein>
<dbReference type="InterPro" id="IPR008672">
    <property type="entry name" value="Mad1"/>
</dbReference>
<evidence type="ECO:0000256" key="2">
    <source>
        <dbReference type="ARBA" id="ARBA00008029"/>
    </source>
</evidence>
<dbReference type="PANTHER" id="PTHR23168">
    <property type="entry name" value="MITOTIC SPINDLE ASSEMBLY CHECKPOINT PROTEIN MAD1 MITOTIC ARREST DEFICIENT-LIKE PROTEIN 1"/>
    <property type="match status" value="1"/>
</dbReference>
<dbReference type="GO" id="GO:0072686">
    <property type="term" value="C:mitotic spindle"/>
    <property type="evidence" value="ECO:0007669"/>
    <property type="project" value="TreeGrafter"/>
</dbReference>
<organism evidence="8 9">
    <name type="scientific">Trifolium medium</name>
    <dbReference type="NCBI Taxonomy" id="97028"/>
    <lineage>
        <taxon>Eukaryota</taxon>
        <taxon>Viridiplantae</taxon>
        <taxon>Streptophyta</taxon>
        <taxon>Embryophyta</taxon>
        <taxon>Tracheophyta</taxon>
        <taxon>Spermatophyta</taxon>
        <taxon>Magnoliopsida</taxon>
        <taxon>eudicotyledons</taxon>
        <taxon>Gunneridae</taxon>
        <taxon>Pentapetalae</taxon>
        <taxon>rosids</taxon>
        <taxon>fabids</taxon>
        <taxon>Fabales</taxon>
        <taxon>Fabaceae</taxon>
        <taxon>Papilionoideae</taxon>
        <taxon>50 kb inversion clade</taxon>
        <taxon>NPAAA clade</taxon>
        <taxon>Hologalegina</taxon>
        <taxon>IRL clade</taxon>
        <taxon>Trifolieae</taxon>
        <taxon>Trifolium</taxon>
    </lineage>
</organism>
<dbReference type="SUPFAM" id="SSF57997">
    <property type="entry name" value="Tropomyosin"/>
    <property type="match status" value="1"/>
</dbReference>
<keyword evidence="9" id="KW-1185">Reference proteome</keyword>
<dbReference type="GO" id="GO:0005635">
    <property type="term" value="C:nuclear envelope"/>
    <property type="evidence" value="ECO:0007669"/>
    <property type="project" value="TreeGrafter"/>
</dbReference>
<sequence length="194" mass="22488">MTDTERKKFVDQFLYTEQELAAAKGREKALQDQLLKEVTDSQVKLQNETNLRIKSESRAASAEEKATSLEGKLSHLSETIEREKKRLQEDHSQLKRDSKFSISRITANLEQMECRANNAEKEAELLKEQLDHLKDQFNECLHQKTEVEKKLATFSSQEVSSTGSNVLVKQLQQELQHYTNFSRNSNDMIINREE</sequence>